<feature type="transmembrane region" description="Helical" evidence="6">
    <location>
        <begin position="130"/>
        <end position="148"/>
    </location>
</feature>
<dbReference type="RefSeq" id="XP_064662866.1">
    <property type="nucleotide sequence ID" value="XM_064798539.1"/>
</dbReference>
<sequence>MADKPEIQSQDAVEDVVTEARQQKEIDTVHQDEAMKVLASYDGDLHWTPAEEKALVRRIDFRLMPILIATYGLQYYDKAMLAQAAIFGLIEDLDLDVGTRYSFSASIFYLGFICGATPAILMAQRWPIERVATGIVFVWGVVMMATAGCKSYSGFFAQRFFLGMIEAGVSPMFMLVVSGFYRKHEQALRMGLWYCATGYVSIISPLINYGLGHINGGSLNSWQYMYLVAGALTVIWSFVIFFFMPPDPIRVKGFTERQRYIAVARLRSNNAGVRNTHFKARQALEVFMDPKCWLVFAMAFLTMIANGPVSTFIPIIIQSFGFNQLNSLLLVMPSGLIIGTIEWVAPYVCYRWANKRTWVIVVCQMGTVLAALLLWQLPRNATGGLLYGAFTLACFGGSYAVLMGLQTANIAGYTKKSVAASFIFLGYCLGNFVGPLLFKAEDSPVYAPGFMAVVITSLLVAVLSVVYRYLAIWDNRRRDKTGTLEDFDNAYDDDLTDTKNPQFRYQL</sequence>
<dbReference type="PANTHER" id="PTHR43791:SF35">
    <property type="entry name" value="MAJOR FACILITATOR SUPERFAMILY (MFS) PROFILE DOMAIN-CONTAINING PROTEIN"/>
    <property type="match status" value="1"/>
</dbReference>
<feature type="transmembrane region" description="Helical" evidence="6">
    <location>
        <begin position="160"/>
        <end position="180"/>
    </location>
</feature>
<feature type="transmembrane region" description="Helical" evidence="6">
    <location>
        <begin position="384"/>
        <end position="405"/>
    </location>
</feature>
<protein>
    <recommendedName>
        <fullName evidence="7">Major facilitator superfamily (MFS) profile domain-containing protein</fullName>
    </recommendedName>
</protein>
<gene>
    <name evidence="8" type="ORF">LTR77_001277</name>
</gene>
<comment type="subcellular location">
    <subcellularLocation>
        <location evidence="1">Membrane</location>
        <topology evidence="1">Multi-pass membrane protein</topology>
    </subcellularLocation>
</comment>
<comment type="caution">
    <text evidence="8">The sequence shown here is derived from an EMBL/GenBank/DDBJ whole genome shotgun (WGS) entry which is preliminary data.</text>
</comment>
<keyword evidence="9" id="KW-1185">Reference proteome</keyword>
<feature type="transmembrane region" description="Helical" evidence="6">
    <location>
        <begin position="329"/>
        <end position="350"/>
    </location>
</feature>
<name>A0AAV9PLN2_9PEZI</name>
<dbReference type="PROSITE" id="PS50850">
    <property type="entry name" value="MFS"/>
    <property type="match status" value="1"/>
</dbReference>
<dbReference type="GeneID" id="89922625"/>
<keyword evidence="2" id="KW-0813">Transport</keyword>
<evidence type="ECO:0000313" key="8">
    <source>
        <dbReference type="EMBL" id="KAK5174197.1"/>
    </source>
</evidence>
<dbReference type="SUPFAM" id="SSF103473">
    <property type="entry name" value="MFS general substrate transporter"/>
    <property type="match status" value="1"/>
</dbReference>
<dbReference type="InterPro" id="IPR011701">
    <property type="entry name" value="MFS"/>
</dbReference>
<evidence type="ECO:0000259" key="7">
    <source>
        <dbReference type="PROSITE" id="PS50850"/>
    </source>
</evidence>
<feature type="transmembrane region" description="Helical" evidence="6">
    <location>
        <begin position="101"/>
        <end position="123"/>
    </location>
</feature>
<evidence type="ECO:0000256" key="5">
    <source>
        <dbReference type="ARBA" id="ARBA00023136"/>
    </source>
</evidence>
<feature type="transmembrane region" description="Helical" evidence="6">
    <location>
        <begin position="357"/>
        <end position="378"/>
    </location>
</feature>
<dbReference type="Gene3D" id="1.20.1250.20">
    <property type="entry name" value="MFS general substrate transporter like domains"/>
    <property type="match status" value="2"/>
</dbReference>
<accession>A0AAV9PLN2</accession>
<dbReference type="GO" id="GO:0016020">
    <property type="term" value="C:membrane"/>
    <property type="evidence" value="ECO:0007669"/>
    <property type="project" value="UniProtKB-SubCell"/>
</dbReference>
<feature type="transmembrane region" description="Helical" evidence="6">
    <location>
        <begin position="224"/>
        <end position="244"/>
    </location>
</feature>
<feature type="domain" description="Major facilitator superfamily (MFS) profile" evidence="7">
    <location>
        <begin position="63"/>
        <end position="476"/>
    </location>
</feature>
<dbReference type="Proteomes" id="UP001337655">
    <property type="component" value="Unassembled WGS sequence"/>
</dbReference>
<keyword evidence="5 6" id="KW-0472">Membrane</keyword>
<dbReference type="InterPro" id="IPR036259">
    <property type="entry name" value="MFS_trans_sf"/>
</dbReference>
<evidence type="ECO:0000256" key="3">
    <source>
        <dbReference type="ARBA" id="ARBA00022692"/>
    </source>
</evidence>
<dbReference type="Pfam" id="PF07690">
    <property type="entry name" value="MFS_1"/>
    <property type="match status" value="1"/>
</dbReference>
<feature type="transmembrane region" description="Helical" evidence="6">
    <location>
        <begin position="292"/>
        <end position="317"/>
    </location>
</feature>
<proteinExistence type="predicted"/>
<dbReference type="AlphaFoldDB" id="A0AAV9PLN2"/>
<dbReference type="InterPro" id="IPR020846">
    <property type="entry name" value="MFS_dom"/>
</dbReference>
<dbReference type="GO" id="GO:0022857">
    <property type="term" value="F:transmembrane transporter activity"/>
    <property type="evidence" value="ECO:0007669"/>
    <property type="project" value="InterPro"/>
</dbReference>
<feature type="transmembrane region" description="Helical" evidence="6">
    <location>
        <begin position="450"/>
        <end position="470"/>
    </location>
</feature>
<organism evidence="8 9">
    <name type="scientific">Saxophila tyrrhenica</name>
    <dbReference type="NCBI Taxonomy" id="1690608"/>
    <lineage>
        <taxon>Eukaryota</taxon>
        <taxon>Fungi</taxon>
        <taxon>Dikarya</taxon>
        <taxon>Ascomycota</taxon>
        <taxon>Pezizomycotina</taxon>
        <taxon>Dothideomycetes</taxon>
        <taxon>Dothideomycetidae</taxon>
        <taxon>Mycosphaerellales</taxon>
        <taxon>Extremaceae</taxon>
        <taxon>Saxophila</taxon>
    </lineage>
</organism>
<evidence type="ECO:0000313" key="9">
    <source>
        <dbReference type="Proteomes" id="UP001337655"/>
    </source>
</evidence>
<feature type="transmembrane region" description="Helical" evidence="6">
    <location>
        <begin position="417"/>
        <end position="438"/>
    </location>
</feature>
<evidence type="ECO:0000256" key="2">
    <source>
        <dbReference type="ARBA" id="ARBA00022448"/>
    </source>
</evidence>
<dbReference type="PANTHER" id="PTHR43791">
    <property type="entry name" value="PERMEASE-RELATED"/>
    <property type="match status" value="1"/>
</dbReference>
<evidence type="ECO:0000256" key="4">
    <source>
        <dbReference type="ARBA" id="ARBA00022989"/>
    </source>
</evidence>
<reference evidence="8 9" key="1">
    <citation type="submission" date="2023-08" db="EMBL/GenBank/DDBJ databases">
        <title>Black Yeasts Isolated from many extreme environments.</title>
        <authorList>
            <person name="Coleine C."/>
            <person name="Stajich J.E."/>
            <person name="Selbmann L."/>
        </authorList>
    </citation>
    <scope>NUCLEOTIDE SEQUENCE [LARGE SCALE GENOMIC DNA]</scope>
    <source>
        <strain evidence="8 9">CCFEE 5935</strain>
    </source>
</reference>
<keyword evidence="4 6" id="KW-1133">Transmembrane helix</keyword>
<feature type="transmembrane region" description="Helical" evidence="6">
    <location>
        <begin position="192"/>
        <end position="212"/>
    </location>
</feature>
<evidence type="ECO:0000256" key="6">
    <source>
        <dbReference type="SAM" id="Phobius"/>
    </source>
</evidence>
<dbReference type="EMBL" id="JAVRRT010000002">
    <property type="protein sequence ID" value="KAK5174197.1"/>
    <property type="molecule type" value="Genomic_DNA"/>
</dbReference>
<evidence type="ECO:0000256" key="1">
    <source>
        <dbReference type="ARBA" id="ARBA00004141"/>
    </source>
</evidence>
<keyword evidence="3 6" id="KW-0812">Transmembrane</keyword>